<dbReference type="EMBL" id="RFFG01000001">
    <property type="protein sequence ID" value="RMI47805.1"/>
    <property type="molecule type" value="Genomic_DNA"/>
</dbReference>
<gene>
    <name evidence="2" type="ORF">EBO15_00460</name>
</gene>
<accession>A0A3M2MGL1</accession>
<evidence type="ECO:0000256" key="1">
    <source>
        <dbReference type="SAM" id="MobiDB-lite"/>
    </source>
</evidence>
<feature type="region of interest" description="Disordered" evidence="1">
    <location>
        <begin position="158"/>
        <end position="179"/>
    </location>
</feature>
<protein>
    <submittedName>
        <fullName evidence="2">Uncharacterized protein</fullName>
    </submittedName>
</protein>
<evidence type="ECO:0000313" key="2">
    <source>
        <dbReference type="EMBL" id="RMI47805.1"/>
    </source>
</evidence>
<dbReference type="RefSeq" id="WP_122192251.1">
    <property type="nucleotide sequence ID" value="NZ_JBHSKC010000024.1"/>
</dbReference>
<organism evidence="2 3">
    <name type="scientific">Actinomadura harenae</name>
    <dbReference type="NCBI Taxonomy" id="2483351"/>
    <lineage>
        <taxon>Bacteria</taxon>
        <taxon>Bacillati</taxon>
        <taxon>Actinomycetota</taxon>
        <taxon>Actinomycetes</taxon>
        <taxon>Streptosporangiales</taxon>
        <taxon>Thermomonosporaceae</taxon>
        <taxon>Actinomadura</taxon>
    </lineage>
</organism>
<dbReference type="Proteomes" id="UP000282674">
    <property type="component" value="Unassembled WGS sequence"/>
</dbReference>
<sequence length="179" mass="18859">MANDRHEPRYTPHDAGTERLSRDLAENVRQLNHATAAPLGLTQPGTVYTVLGNLTSAAHGLDQTLDQLNTFLLEAEQAGSLNHDNGLPVTGALADCSKALTAARNHARDLGAALGQAQVAINAVHGTCALDGGLHPARLAAQDCPYSIEELLAREWSAQHQQIPPTPSTPGRGPDSCKP</sequence>
<comment type="caution">
    <text evidence="2">The sequence shown here is derived from an EMBL/GenBank/DDBJ whole genome shotgun (WGS) entry which is preliminary data.</text>
</comment>
<reference evidence="2 3" key="1">
    <citation type="submission" date="2018-10" db="EMBL/GenBank/DDBJ databases">
        <title>Isolation from soil.</title>
        <authorList>
            <person name="Hu J."/>
        </authorList>
    </citation>
    <scope>NUCLEOTIDE SEQUENCE [LARGE SCALE GENOMIC DNA]</scope>
    <source>
        <strain evidence="2 3">NEAU-Ht49</strain>
    </source>
</reference>
<proteinExistence type="predicted"/>
<dbReference type="OrthoDB" id="3466323at2"/>
<evidence type="ECO:0000313" key="3">
    <source>
        <dbReference type="Proteomes" id="UP000282674"/>
    </source>
</evidence>
<keyword evidence="3" id="KW-1185">Reference proteome</keyword>
<dbReference type="AlphaFoldDB" id="A0A3M2MGL1"/>
<name>A0A3M2MGL1_9ACTN</name>